<evidence type="ECO:0000313" key="2">
    <source>
        <dbReference type="EMBL" id="CAI9719303.1"/>
    </source>
</evidence>
<keyword evidence="3" id="KW-1185">Reference proteome</keyword>
<evidence type="ECO:0000313" key="3">
    <source>
        <dbReference type="Proteomes" id="UP001162480"/>
    </source>
</evidence>
<proteinExistence type="predicted"/>
<dbReference type="SMART" id="SM00597">
    <property type="entry name" value="ZnF_TTF"/>
    <property type="match status" value="1"/>
</dbReference>
<sequence>MNHYRKRELKQSLLNFHSDSSNNAKQKRIANEVSQLKEGLVKSLTPSLDDLGQVDYQPVQPILAKFDPKIYGNQRRDFSSSWYTGRPWLEYSLSKKAWFCFACQRFNTSARADTCFIKNGYSNWHHAKEKYKGLNKDANSASHIQAMVTWKELQQRLSTTSVSSILQNDQLSKNRYYISSIVDIVHFLCANELPFRGNENEAFQYLFRKMIRSIVVFL</sequence>
<dbReference type="AlphaFoldDB" id="A0AA36F1E6"/>
<dbReference type="PANTHER" id="PTHR45749:SF21">
    <property type="entry name" value="DUF4371 DOMAIN-CONTAINING PROTEIN"/>
    <property type="match status" value="1"/>
</dbReference>
<dbReference type="EMBL" id="OX597816">
    <property type="protein sequence ID" value="CAI9719303.1"/>
    <property type="molecule type" value="Genomic_DNA"/>
</dbReference>
<dbReference type="PANTHER" id="PTHR45749">
    <property type="match status" value="1"/>
</dbReference>
<reference evidence="2" key="1">
    <citation type="submission" date="2023-08" db="EMBL/GenBank/DDBJ databases">
        <authorList>
            <person name="Alioto T."/>
            <person name="Alioto T."/>
            <person name="Gomez Garrido J."/>
        </authorList>
    </citation>
    <scope>NUCLEOTIDE SEQUENCE</scope>
</reference>
<name>A0AA36F1E6_OCTVU</name>
<protein>
    <recommendedName>
        <fullName evidence="1">TTF-type domain-containing protein</fullName>
    </recommendedName>
</protein>
<accession>A0AA36F1E6</accession>
<evidence type="ECO:0000259" key="1">
    <source>
        <dbReference type="SMART" id="SM00597"/>
    </source>
</evidence>
<organism evidence="2 3">
    <name type="scientific">Octopus vulgaris</name>
    <name type="common">Common octopus</name>
    <dbReference type="NCBI Taxonomy" id="6645"/>
    <lineage>
        <taxon>Eukaryota</taxon>
        <taxon>Metazoa</taxon>
        <taxon>Spiralia</taxon>
        <taxon>Lophotrochozoa</taxon>
        <taxon>Mollusca</taxon>
        <taxon>Cephalopoda</taxon>
        <taxon>Coleoidea</taxon>
        <taxon>Octopodiformes</taxon>
        <taxon>Octopoda</taxon>
        <taxon>Incirrata</taxon>
        <taxon>Octopodidae</taxon>
        <taxon>Octopus</taxon>
    </lineage>
</organism>
<dbReference type="Proteomes" id="UP001162480">
    <property type="component" value="Chromosome 3"/>
</dbReference>
<gene>
    <name evidence="2" type="ORF">OCTVUL_1B005010</name>
</gene>
<dbReference type="InterPro" id="IPR006580">
    <property type="entry name" value="Znf_TTF"/>
</dbReference>
<feature type="domain" description="TTF-type" evidence="1">
    <location>
        <begin position="74"/>
        <end position="162"/>
    </location>
</feature>